<evidence type="ECO:0000313" key="1">
    <source>
        <dbReference type="EMBL" id="CAJ2636238.1"/>
    </source>
</evidence>
<sequence>MDMDIDSPETLIKCLRIRRHYYVELRNHPNHYRFYHCMLCKELNVDVESLVGHLKSDAHKKNLNLAKLTLLKRNINRWPFNDGVLLFDSSIKEEDMSYREKQEAFKNDSQGFKTFKDCLKAIDDDDDLAIEKFEYDPEIVNPRVKAYSSCFLIPAHGDTLKIGKSQIFGRYSSNEEIEKIWCEWIGKDDNDLTSDEVKDDDLIRVVIMRYGRGIANSYCGMCNKSFLDGRDVASLLEDPGTSFGKIVCCNSRARNKSSKSVFHSFHTSCLLQWILWCEYAQTMEVEGVKDIVNLFCPDCNSTGENGVECYSKFEMDTVKSKILEAKNEWTKNPERLQNSSIGLHFPLQTEDTEKEVKFLKLVQFYRAEYDPSYLTKVEASMT</sequence>
<dbReference type="Proteomes" id="UP001177021">
    <property type="component" value="Unassembled WGS sequence"/>
</dbReference>
<gene>
    <name evidence="1" type="ORF">MILVUS5_LOCUS6762</name>
</gene>
<organism evidence="1 2">
    <name type="scientific">Trifolium pratense</name>
    <name type="common">Red clover</name>
    <dbReference type="NCBI Taxonomy" id="57577"/>
    <lineage>
        <taxon>Eukaryota</taxon>
        <taxon>Viridiplantae</taxon>
        <taxon>Streptophyta</taxon>
        <taxon>Embryophyta</taxon>
        <taxon>Tracheophyta</taxon>
        <taxon>Spermatophyta</taxon>
        <taxon>Magnoliopsida</taxon>
        <taxon>eudicotyledons</taxon>
        <taxon>Gunneridae</taxon>
        <taxon>Pentapetalae</taxon>
        <taxon>rosids</taxon>
        <taxon>fabids</taxon>
        <taxon>Fabales</taxon>
        <taxon>Fabaceae</taxon>
        <taxon>Papilionoideae</taxon>
        <taxon>50 kb inversion clade</taxon>
        <taxon>NPAAA clade</taxon>
        <taxon>Hologalegina</taxon>
        <taxon>IRL clade</taxon>
        <taxon>Trifolieae</taxon>
        <taxon>Trifolium</taxon>
    </lineage>
</organism>
<name>A0ACB0IWI2_TRIPR</name>
<comment type="caution">
    <text evidence="1">The sequence shown here is derived from an EMBL/GenBank/DDBJ whole genome shotgun (WGS) entry which is preliminary data.</text>
</comment>
<dbReference type="EMBL" id="CASHSV030000002">
    <property type="protein sequence ID" value="CAJ2636238.1"/>
    <property type="molecule type" value="Genomic_DNA"/>
</dbReference>
<protein>
    <submittedName>
        <fullName evidence="1">Uncharacterized protein</fullName>
    </submittedName>
</protein>
<evidence type="ECO:0000313" key="2">
    <source>
        <dbReference type="Proteomes" id="UP001177021"/>
    </source>
</evidence>
<accession>A0ACB0IWI2</accession>
<reference evidence="1" key="1">
    <citation type="submission" date="2023-10" db="EMBL/GenBank/DDBJ databases">
        <authorList>
            <person name="Rodriguez Cubillos JULIANA M."/>
            <person name="De Vega J."/>
        </authorList>
    </citation>
    <scope>NUCLEOTIDE SEQUENCE</scope>
</reference>
<keyword evidence="2" id="KW-1185">Reference proteome</keyword>
<proteinExistence type="predicted"/>